<gene>
    <name evidence="8" type="ORF">JMJ35_003701</name>
</gene>
<keyword evidence="2 6" id="KW-0812">Transmembrane</keyword>
<dbReference type="EMBL" id="JAFEKC020000006">
    <property type="protein sequence ID" value="KAK0513979.1"/>
    <property type="molecule type" value="Genomic_DNA"/>
</dbReference>
<protein>
    <recommendedName>
        <fullName evidence="7">Rhodopsin domain-containing protein</fullName>
    </recommendedName>
</protein>
<feature type="transmembrane region" description="Helical" evidence="6">
    <location>
        <begin position="226"/>
        <end position="246"/>
    </location>
</feature>
<dbReference type="PANTHER" id="PTHR33048">
    <property type="entry name" value="PTH11-LIKE INTEGRAL MEMBRANE PROTEIN (AFU_ORTHOLOGUE AFUA_5G11245)"/>
    <property type="match status" value="1"/>
</dbReference>
<dbReference type="InterPro" id="IPR049326">
    <property type="entry name" value="Rhodopsin_dom_fungi"/>
</dbReference>
<dbReference type="Proteomes" id="UP001166286">
    <property type="component" value="Unassembled WGS sequence"/>
</dbReference>
<feature type="transmembrane region" description="Helical" evidence="6">
    <location>
        <begin position="140"/>
        <end position="163"/>
    </location>
</feature>
<feature type="transmembrane region" description="Helical" evidence="6">
    <location>
        <begin position="258"/>
        <end position="281"/>
    </location>
</feature>
<evidence type="ECO:0000313" key="9">
    <source>
        <dbReference type="Proteomes" id="UP001166286"/>
    </source>
</evidence>
<keyword evidence="4 6" id="KW-0472">Membrane</keyword>
<organism evidence="8 9">
    <name type="scientific">Cladonia borealis</name>
    <dbReference type="NCBI Taxonomy" id="184061"/>
    <lineage>
        <taxon>Eukaryota</taxon>
        <taxon>Fungi</taxon>
        <taxon>Dikarya</taxon>
        <taxon>Ascomycota</taxon>
        <taxon>Pezizomycotina</taxon>
        <taxon>Lecanoromycetes</taxon>
        <taxon>OSLEUM clade</taxon>
        <taxon>Lecanoromycetidae</taxon>
        <taxon>Lecanorales</taxon>
        <taxon>Lecanorineae</taxon>
        <taxon>Cladoniaceae</taxon>
        <taxon>Cladonia</taxon>
    </lineage>
</organism>
<evidence type="ECO:0000256" key="1">
    <source>
        <dbReference type="ARBA" id="ARBA00004141"/>
    </source>
</evidence>
<dbReference type="Pfam" id="PF20684">
    <property type="entry name" value="Fung_rhodopsin"/>
    <property type="match status" value="1"/>
</dbReference>
<evidence type="ECO:0000256" key="4">
    <source>
        <dbReference type="ARBA" id="ARBA00023136"/>
    </source>
</evidence>
<name>A0AA39R5F1_9LECA</name>
<evidence type="ECO:0000259" key="7">
    <source>
        <dbReference type="Pfam" id="PF20684"/>
    </source>
</evidence>
<accession>A0AA39R5F1</accession>
<keyword evidence="9" id="KW-1185">Reference proteome</keyword>
<feature type="transmembrane region" description="Helical" evidence="6">
    <location>
        <begin position="26"/>
        <end position="47"/>
    </location>
</feature>
<evidence type="ECO:0000256" key="5">
    <source>
        <dbReference type="ARBA" id="ARBA00038359"/>
    </source>
</evidence>
<feature type="transmembrane region" description="Helical" evidence="6">
    <location>
        <begin position="104"/>
        <end position="128"/>
    </location>
</feature>
<sequence length="364" mass="40192">MISMTMSSQLPAGSSVPSYGGRGPTILTIAWTEAAVALVLMLLRTYTNMFIVNSFRWDYFWALITLVFGIIDTAMITVAVSSGLGNHMSLLHHSQIVNSQMWSWIAQSILIQAVGFGKYAVIAFLLRIQGRAQGKKMTSLTYLLYFIGISNFAINIIIVAMIFTSCSPTAKFWNQSLSGTCNNVTRADQMGYFQGSFAALSDLLLAGYPILVFWKLKISKHLKIGLCCLMGGGVVAAAAGIAKTVYIKQKSVVGDDQISPLIIWAWTEQWLILILGCLPPLRPWFAQAVHRMSTYKLPSRNHNSGYYLQNDVPNIPMQVLASNRAPKDTDSEEKILPGGAGILHTTKIEVLSKPRYFGEHNNEQ</sequence>
<comment type="subcellular location">
    <subcellularLocation>
        <location evidence="1">Membrane</location>
        <topology evidence="1">Multi-pass membrane protein</topology>
    </subcellularLocation>
</comment>
<comment type="caution">
    <text evidence="8">The sequence shown here is derived from an EMBL/GenBank/DDBJ whole genome shotgun (WGS) entry which is preliminary data.</text>
</comment>
<evidence type="ECO:0000313" key="8">
    <source>
        <dbReference type="EMBL" id="KAK0513979.1"/>
    </source>
</evidence>
<proteinExistence type="inferred from homology"/>
<dbReference type="GO" id="GO:0016020">
    <property type="term" value="C:membrane"/>
    <property type="evidence" value="ECO:0007669"/>
    <property type="project" value="UniProtKB-SubCell"/>
</dbReference>
<dbReference type="PANTHER" id="PTHR33048:SF165">
    <property type="entry name" value="INTEGRAL MEMBRANE PROTEIN"/>
    <property type="match status" value="1"/>
</dbReference>
<feature type="transmembrane region" description="Helical" evidence="6">
    <location>
        <begin position="59"/>
        <end position="84"/>
    </location>
</feature>
<keyword evidence="3 6" id="KW-1133">Transmembrane helix</keyword>
<dbReference type="AlphaFoldDB" id="A0AA39R5F1"/>
<comment type="similarity">
    <text evidence="5">Belongs to the SAT4 family.</text>
</comment>
<evidence type="ECO:0000256" key="6">
    <source>
        <dbReference type="SAM" id="Phobius"/>
    </source>
</evidence>
<feature type="transmembrane region" description="Helical" evidence="6">
    <location>
        <begin position="192"/>
        <end position="214"/>
    </location>
</feature>
<evidence type="ECO:0000256" key="2">
    <source>
        <dbReference type="ARBA" id="ARBA00022692"/>
    </source>
</evidence>
<dbReference type="InterPro" id="IPR052337">
    <property type="entry name" value="SAT4-like"/>
</dbReference>
<evidence type="ECO:0000256" key="3">
    <source>
        <dbReference type="ARBA" id="ARBA00022989"/>
    </source>
</evidence>
<feature type="domain" description="Rhodopsin" evidence="7">
    <location>
        <begin position="43"/>
        <end position="286"/>
    </location>
</feature>
<reference evidence="8" key="1">
    <citation type="submission" date="2023-03" db="EMBL/GenBank/DDBJ databases">
        <title>Complete genome of Cladonia borealis.</title>
        <authorList>
            <person name="Park H."/>
        </authorList>
    </citation>
    <scope>NUCLEOTIDE SEQUENCE</scope>
    <source>
        <strain evidence="8">ANT050790</strain>
    </source>
</reference>